<organism evidence="2 3">
    <name type="scientific">Sphingomonas hylomeconis</name>
    <dbReference type="NCBI Taxonomy" id="1395958"/>
    <lineage>
        <taxon>Bacteria</taxon>
        <taxon>Pseudomonadati</taxon>
        <taxon>Pseudomonadota</taxon>
        <taxon>Alphaproteobacteria</taxon>
        <taxon>Sphingomonadales</taxon>
        <taxon>Sphingomonadaceae</taxon>
        <taxon>Sphingomonas</taxon>
    </lineage>
</organism>
<dbReference type="EMBL" id="JBHRXP010000001">
    <property type="protein sequence ID" value="MFC3578833.1"/>
    <property type="molecule type" value="Genomic_DNA"/>
</dbReference>
<reference evidence="3" key="1">
    <citation type="journal article" date="2019" name="Int. J. Syst. Evol. Microbiol.">
        <title>The Global Catalogue of Microorganisms (GCM) 10K type strain sequencing project: providing services to taxonomists for standard genome sequencing and annotation.</title>
        <authorList>
            <consortium name="The Broad Institute Genomics Platform"/>
            <consortium name="The Broad Institute Genome Sequencing Center for Infectious Disease"/>
            <person name="Wu L."/>
            <person name="Ma J."/>
        </authorList>
    </citation>
    <scope>NUCLEOTIDE SEQUENCE [LARGE SCALE GENOMIC DNA]</scope>
    <source>
        <strain evidence="3">KCTC 42739</strain>
    </source>
</reference>
<feature type="signal peptide" evidence="1">
    <location>
        <begin position="1"/>
        <end position="25"/>
    </location>
</feature>
<comment type="caution">
    <text evidence="2">The sequence shown here is derived from an EMBL/GenBank/DDBJ whole genome shotgun (WGS) entry which is preliminary data.</text>
</comment>
<dbReference type="RefSeq" id="WP_261293763.1">
    <property type="nucleotide sequence ID" value="NZ_JANQBK010000004.1"/>
</dbReference>
<evidence type="ECO:0000256" key="1">
    <source>
        <dbReference type="SAM" id="SignalP"/>
    </source>
</evidence>
<sequence>MRFVESFAIAGAAAALCGMAAAAEAQYPGMRGSYGPAHTDLATLQNIYVSRLKDLREEAIRRRLADGGTLSATSRAALQVKLDRINEAHAREVRWNDRFSVDATGAVVRARAANGRQNRVAGS</sequence>
<feature type="chain" id="PRO_5046162907" evidence="1">
    <location>
        <begin position="26"/>
        <end position="123"/>
    </location>
</feature>
<evidence type="ECO:0000313" key="2">
    <source>
        <dbReference type="EMBL" id="MFC3578833.1"/>
    </source>
</evidence>
<evidence type="ECO:0000313" key="3">
    <source>
        <dbReference type="Proteomes" id="UP001595713"/>
    </source>
</evidence>
<name>A0ABV7SQU4_9SPHN</name>
<keyword evidence="1" id="KW-0732">Signal</keyword>
<accession>A0ABV7SQU4</accession>
<proteinExistence type="predicted"/>
<dbReference type="Proteomes" id="UP001595713">
    <property type="component" value="Unassembled WGS sequence"/>
</dbReference>
<gene>
    <name evidence="2" type="ORF">ACFONA_01545</name>
</gene>
<keyword evidence="3" id="KW-1185">Reference proteome</keyword>
<protein>
    <submittedName>
        <fullName evidence="2">Uncharacterized protein</fullName>
    </submittedName>
</protein>